<dbReference type="Proteomes" id="UP000180175">
    <property type="component" value="Chromosome"/>
</dbReference>
<dbReference type="InterPro" id="IPR029045">
    <property type="entry name" value="ClpP/crotonase-like_dom_sf"/>
</dbReference>
<dbReference type="InterPro" id="IPR023562">
    <property type="entry name" value="ClpP/TepA"/>
</dbReference>
<dbReference type="KEGG" id="aia:AWH56_010690"/>
<dbReference type="RefSeq" id="WP_083388750.1">
    <property type="nucleotide sequence ID" value="NZ_CP063356.2"/>
</dbReference>
<evidence type="ECO:0000313" key="2">
    <source>
        <dbReference type="Proteomes" id="UP000180175"/>
    </source>
</evidence>
<dbReference type="Pfam" id="PF00574">
    <property type="entry name" value="CLP_protease"/>
    <property type="match status" value="1"/>
</dbReference>
<sequence length="72" mass="8034">MADVLDKIRDSLVSVYVSRTGKNKEDLIVMMDAETWMSAEEAVEHGFADEVEEDLVVDASINGSSRPTRTSW</sequence>
<dbReference type="GO" id="GO:0006508">
    <property type="term" value="P:proteolysis"/>
    <property type="evidence" value="ECO:0007669"/>
    <property type="project" value="UniProtKB-KW"/>
</dbReference>
<reference evidence="1 2" key="2">
    <citation type="journal article" date="2019" name="Int. J. Syst. Evol. Microbiol.">
        <title>Anaerobacillus isosaccharinicus sp. nov., an alkaliphilic bacterium which degrades isosaccharinic acid.</title>
        <authorList>
            <person name="Bassil N.M."/>
            <person name="Lloyd J.R."/>
        </authorList>
    </citation>
    <scope>NUCLEOTIDE SEQUENCE [LARGE SCALE GENOMIC DNA]</scope>
    <source>
        <strain evidence="1 2">NB2006</strain>
    </source>
</reference>
<name>A0A7S7LCS5_9BACI</name>
<accession>A0A7S7LCS5</accession>
<dbReference type="AlphaFoldDB" id="A0A7S7LCS5"/>
<proteinExistence type="predicted"/>
<dbReference type="OrthoDB" id="9806592at2"/>
<dbReference type="SUPFAM" id="SSF52096">
    <property type="entry name" value="ClpP/crotonase"/>
    <property type="match status" value="1"/>
</dbReference>
<dbReference type="Gene3D" id="3.90.226.10">
    <property type="entry name" value="2-enoyl-CoA Hydratase, Chain A, domain 1"/>
    <property type="match status" value="1"/>
</dbReference>
<keyword evidence="1" id="KW-0645">Protease</keyword>
<organism evidence="1 2">
    <name type="scientific">Anaerobacillus isosaccharinicus</name>
    <dbReference type="NCBI Taxonomy" id="1532552"/>
    <lineage>
        <taxon>Bacteria</taxon>
        <taxon>Bacillati</taxon>
        <taxon>Bacillota</taxon>
        <taxon>Bacilli</taxon>
        <taxon>Bacillales</taxon>
        <taxon>Bacillaceae</taxon>
        <taxon>Anaerobacillus</taxon>
    </lineage>
</organism>
<dbReference type="EMBL" id="CP063356">
    <property type="protein sequence ID" value="QOY38562.1"/>
    <property type="molecule type" value="Genomic_DNA"/>
</dbReference>
<keyword evidence="1" id="KW-0378">Hydrolase</keyword>
<evidence type="ECO:0000313" key="1">
    <source>
        <dbReference type="EMBL" id="QOY38562.1"/>
    </source>
</evidence>
<keyword evidence="2" id="KW-1185">Reference proteome</keyword>
<reference evidence="1 2" key="1">
    <citation type="journal article" date="2017" name="Genome Announc.">
        <title>Draft Genome Sequences of Four Alkaliphilic Bacteria Belonging to the Anaerobacillus Genus.</title>
        <authorList>
            <person name="Bassil N.M."/>
            <person name="Lloyd J.R."/>
        </authorList>
    </citation>
    <scope>NUCLEOTIDE SEQUENCE [LARGE SCALE GENOMIC DNA]</scope>
    <source>
        <strain evidence="1 2">NB2006</strain>
    </source>
</reference>
<dbReference type="GO" id="GO:0008233">
    <property type="term" value="F:peptidase activity"/>
    <property type="evidence" value="ECO:0007669"/>
    <property type="project" value="UniProtKB-KW"/>
</dbReference>
<protein>
    <submittedName>
        <fullName evidence="1">ATP-dependent Clp protease proteolytic subunit</fullName>
    </submittedName>
</protein>
<gene>
    <name evidence="1" type="ORF">AWH56_010690</name>
</gene>